<dbReference type="Pfam" id="PF05623">
    <property type="entry name" value="DUF789"/>
    <property type="match status" value="1"/>
</dbReference>
<dbReference type="PANTHER" id="PTHR31343">
    <property type="entry name" value="T15D22.8"/>
    <property type="match status" value="1"/>
</dbReference>
<dbReference type="PANTHER" id="PTHR31343:SF42">
    <property type="entry name" value="T15D22.8"/>
    <property type="match status" value="1"/>
</dbReference>
<proteinExistence type="predicted"/>
<feature type="compositionally biased region" description="Polar residues" evidence="1">
    <location>
        <begin position="42"/>
        <end position="59"/>
    </location>
</feature>
<dbReference type="Proteomes" id="UP000323506">
    <property type="component" value="Chromosome D02"/>
</dbReference>
<accession>A0A5D2DFE8</accession>
<dbReference type="AlphaFoldDB" id="A0A5D2DFE8"/>
<evidence type="ECO:0000256" key="1">
    <source>
        <dbReference type="SAM" id="MobiDB-lite"/>
    </source>
</evidence>
<reference evidence="2 3" key="1">
    <citation type="submission" date="2019-06" db="EMBL/GenBank/DDBJ databases">
        <title>WGS assembly of Gossypium darwinii.</title>
        <authorList>
            <person name="Chen Z.J."/>
            <person name="Sreedasyam A."/>
            <person name="Ando A."/>
            <person name="Song Q."/>
            <person name="De L."/>
            <person name="Hulse-Kemp A."/>
            <person name="Ding M."/>
            <person name="Ye W."/>
            <person name="Kirkbride R."/>
            <person name="Jenkins J."/>
            <person name="Plott C."/>
            <person name="Lovell J."/>
            <person name="Lin Y.-M."/>
            <person name="Vaughn R."/>
            <person name="Liu B."/>
            <person name="Li W."/>
            <person name="Simpson S."/>
            <person name="Scheffler B."/>
            <person name="Saski C."/>
            <person name="Grover C."/>
            <person name="Hu G."/>
            <person name="Conover J."/>
            <person name="Carlson J."/>
            <person name="Shu S."/>
            <person name="Boston L."/>
            <person name="Williams M."/>
            <person name="Peterson D."/>
            <person name="Mcgee K."/>
            <person name="Jones D."/>
            <person name="Wendel J."/>
            <person name="Stelly D."/>
            <person name="Grimwood J."/>
            <person name="Schmutz J."/>
        </authorList>
    </citation>
    <scope>NUCLEOTIDE SEQUENCE [LARGE SCALE GENOMIC DNA]</scope>
    <source>
        <strain evidence="2">1808015.09</strain>
    </source>
</reference>
<feature type="region of interest" description="Disordered" evidence="1">
    <location>
        <begin position="139"/>
        <end position="185"/>
    </location>
</feature>
<evidence type="ECO:0000313" key="3">
    <source>
        <dbReference type="Proteomes" id="UP000323506"/>
    </source>
</evidence>
<gene>
    <name evidence="2" type="ORF">ES288_D02G213300v1</name>
</gene>
<dbReference type="InterPro" id="IPR008507">
    <property type="entry name" value="DUF789"/>
</dbReference>
<sequence length="288" mass="32481">MLGTGLEFRRVLPEDRFYNQAKARRSNLNQLSDQLRRAQCDVTSSQSNDKQAATHVNWQSEKRVDSTDLPKPVSVPSSESFTTMREWRMCDEEFQPYFIAYGAGVPLILNCLDSVVQYYVPYLSGIRIYADSLKRSTKASRQQGEDSDSDFRDSCSDGSSDCEPERGSNPFREKRNHCMTSEMSPRMDRLSMGDQQIFQEDLSSNDDGESVNSQNCFIFEYPIYRIPTGPTLKDLDACFLTYHFLHTPVGGGQSAQGPVVTGLNNMDGGLKMQLPVFGLASYKFLVDT</sequence>
<name>A0A5D2DFE8_GOSDA</name>
<organism evidence="2 3">
    <name type="scientific">Gossypium darwinii</name>
    <name type="common">Darwin's cotton</name>
    <name type="synonym">Gossypium barbadense var. darwinii</name>
    <dbReference type="NCBI Taxonomy" id="34276"/>
    <lineage>
        <taxon>Eukaryota</taxon>
        <taxon>Viridiplantae</taxon>
        <taxon>Streptophyta</taxon>
        <taxon>Embryophyta</taxon>
        <taxon>Tracheophyta</taxon>
        <taxon>Spermatophyta</taxon>
        <taxon>Magnoliopsida</taxon>
        <taxon>eudicotyledons</taxon>
        <taxon>Gunneridae</taxon>
        <taxon>Pentapetalae</taxon>
        <taxon>rosids</taxon>
        <taxon>malvids</taxon>
        <taxon>Malvales</taxon>
        <taxon>Malvaceae</taxon>
        <taxon>Malvoideae</taxon>
        <taxon>Gossypium</taxon>
    </lineage>
</organism>
<feature type="region of interest" description="Disordered" evidence="1">
    <location>
        <begin position="42"/>
        <end position="77"/>
    </location>
</feature>
<dbReference type="EMBL" id="CM017702">
    <property type="protein sequence ID" value="TYG80397.1"/>
    <property type="molecule type" value="Genomic_DNA"/>
</dbReference>
<keyword evidence="3" id="KW-1185">Reference proteome</keyword>
<protein>
    <submittedName>
        <fullName evidence="2">Uncharacterized protein</fullName>
    </submittedName>
</protein>
<evidence type="ECO:0000313" key="2">
    <source>
        <dbReference type="EMBL" id="TYG80397.1"/>
    </source>
</evidence>